<evidence type="ECO:0000256" key="1">
    <source>
        <dbReference type="ARBA" id="ARBA00022771"/>
    </source>
</evidence>
<keyword evidence="1 3" id="KW-0863">Zinc-finger</keyword>
<dbReference type="GO" id="GO:0005164">
    <property type="term" value="F:tumor necrosis factor receptor binding"/>
    <property type="evidence" value="ECO:0007669"/>
    <property type="project" value="TreeGrafter"/>
</dbReference>
<dbReference type="VEuPathDB" id="VectorBase:RSAN_052373"/>
<dbReference type="GO" id="GO:0043122">
    <property type="term" value="P:regulation of canonical NF-kappaB signal transduction"/>
    <property type="evidence" value="ECO:0007669"/>
    <property type="project" value="TreeGrafter"/>
</dbReference>
<dbReference type="Gene3D" id="3.30.40.10">
    <property type="entry name" value="Zinc/RING finger domain, C3HC4 (zinc finger)"/>
    <property type="match status" value="1"/>
</dbReference>
<dbReference type="PANTHER" id="PTHR10131">
    <property type="entry name" value="TNF RECEPTOR ASSOCIATED FACTOR"/>
    <property type="match status" value="1"/>
</dbReference>
<keyword evidence="7" id="KW-1185">Reference proteome</keyword>
<organism evidence="6 7">
    <name type="scientific">Rhipicephalus sanguineus</name>
    <name type="common">Brown dog tick</name>
    <name type="synonym">Ixodes sanguineus</name>
    <dbReference type="NCBI Taxonomy" id="34632"/>
    <lineage>
        <taxon>Eukaryota</taxon>
        <taxon>Metazoa</taxon>
        <taxon>Ecdysozoa</taxon>
        <taxon>Arthropoda</taxon>
        <taxon>Chelicerata</taxon>
        <taxon>Arachnida</taxon>
        <taxon>Acari</taxon>
        <taxon>Parasitiformes</taxon>
        <taxon>Ixodida</taxon>
        <taxon>Ixodoidea</taxon>
        <taxon>Ixodidae</taxon>
        <taxon>Rhipicephalinae</taxon>
        <taxon>Rhipicephalus</taxon>
        <taxon>Rhipicephalus</taxon>
    </lineage>
</organism>
<feature type="coiled-coil region" evidence="4">
    <location>
        <begin position="199"/>
        <end position="226"/>
    </location>
</feature>
<dbReference type="SUPFAM" id="SSF57850">
    <property type="entry name" value="RING/U-box"/>
    <property type="match status" value="1"/>
</dbReference>
<dbReference type="AlphaFoldDB" id="A0A9D4Q4Y6"/>
<accession>A0A9D4Q4Y6</accession>
<dbReference type="InterPro" id="IPR013083">
    <property type="entry name" value="Znf_RING/FYVE/PHD"/>
</dbReference>
<evidence type="ECO:0000313" key="7">
    <source>
        <dbReference type="Proteomes" id="UP000821837"/>
    </source>
</evidence>
<keyword evidence="2" id="KW-0862">Zinc</keyword>
<dbReference type="EMBL" id="JABSTV010001248">
    <property type="protein sequence ID" value="KAH7968002.1"/>
    <property type="molecule type" value="Genomic_DNA"/>
</dbReference>
<gene>
    <name evidence="6" type="ORF">HPB52_005118</name>
</gene>
<proteinExistence type="predicted"/>
<evidence type="ECO:0000256" key="3">
    <source>
        <dbReference type="PROSITE-ProRule" id="PRU00175"/>
    </source>
</evidence>
<name>A0A9D4Q4Y6_RHISA</name>
<dbReference type="PANTHER" id="PTHR10131:SF138">
    <property type="entry name" value="RE66324P"/>
    <property type="match status" value="1"/>
</dbReference>
<evidence type="ECO:0000313" key="6">
    <source>
        <dbReference type="EMBL" id="KAH7968002.1"/>
    </source>
</evidence>
<dbReference type="InterPro" id="IPR001841">
    <property type="entry name" value="Znf_RING"/>
</dbReference>
<sequence length="226" mass="24933">MTTGTRDLGRRALHRVTDSVRGANWRPTVFVDEVTLNRYACCVCHVLPSTTIVLPCSHGVCRQCHAGCIDKDGRSLCPMDGEPFCENECQESKLSARKKQDLKACCWNESYGCDFVGPLAGVLEHYEQECAFHVSPCQKCGEIVMTDMLAAHYIGHLNCRLPSQTLPSPRYKVMAPPSSAITPQPVGQATAAGQLHRTVNALERLTVAIDARVEEMEEQLERLASN</sequence>
<keyword evidence="4" id="KW-0175">Coiled coil</keyword>
<feature type="domain" description="RING-type" evidence="5">
    <location>
        <begin position="41"/>
        <end position="80"/>
    </location>
</feature>
<keyword evidence="1 3" id="KW-0479">Metal-binding</keyword>
<protein>
    <recommendedName>
        <fullName evidence="5">RING-type domain-containing protein</fullName>
    </recommendedName>
</protein>
<reference evidence="6" key="1">
    <citation type="journal article" date="2020" name="Cell">
        <title>Large-Scale Comparative Analyses of Tick Genomes Elucidate Their Genetic Diversity and Vector Capacities.</title>
        <authorList>
            <consortium name="Tick Genome and Microbiome Consortium (TIGMIC)"/>
            <person name="Jia N."/>
            <person name="Wang J."/>
            <person name="Shi W."/>
            <person name="Du L."/>
            <person name="Sun Y."/>
            <person name="Zhan W."/>
            <person name="Jiang J.F."/>
            <person name="Wang Q."/>
            <person name="Zhang B."/>
            <person name="Ji P."/>
            <person name="Bell-Sakyi L."/>
            <person name="Cui X.M."/>
            <person name="Yuan T.T."/>
            <person name="Jiang B.G."/>
            <person name="Yang W.F."/>
            <person name="Lam T.T."/>
            <person name="Chang Q.C."/>
            <person name="Ding S.J."/>
            <person name="Wang X.J."/>
            <person name="Zhu J.G."/>
            <person name="Ruan X.D."/>
            <person name="Zhao L."/>
            <person name="Wei J.T."/>
            <person name="Ye R.Z."/>
            <person name="Que T.C."/>
            <person name="Du C.H."/>
            <person name="Zhou Y.H."/>
            <person name="Cheng J.X."/>
            <person name="Dai P.F."/>
            <person name="Guo W.B."/>
            <person name="Han X.H."/>
            <person name="Huang E.J."/>
            <person name="Li L.F."/>
            <person name="Wei W."/>
            <person name="Gao Y.C."/>
            <person name="Liu J.Z."/>
            <person name="Shao H.Z."/>
            <person name="Wang X."/>
            <person name="Wang C.C."/>
            <person name="Yang T.C."/>
            <person name="Huo Q.B."/>
            <person name="Li W."/>
            <person name="Chen H.Y."/>
            <person name="Chen S.E."/>
            <person name="Zhou L.G."/>
            <person name="Ni X.B."/>
            <person name="Tian J.H."/>
            <person name="Sheng Y."/>
            <person name="Liu T."/>
            <person name="Pan Y.S."/>
            <person name="Xia L.Y."/>
            <person name="Li J."/>
            <person name="Zhao F."/>
            <person name="Cao W.C."/>
        </authorList>
    </citation>
    <scope>NUCLEOTIDE SEQUENCE</scope>
    <source>
        <strain evidence="6">Rsan-2018</strain>
    </source>
</reference>
<reference evidence="6" key="2">
    <citation type="submission" date="2021-09" db="EMBL/GenBank/DDBJ databases">
        <authorList>
            <person name="Jia N."/>
            <person name="Wang J."/>
            <person name="Shi W."/>
            <person name="Du L."/>
            <person name="Sun Y."/>
            <person name="Zhan W."/>
            <person name="Jiang J."/>
            <person name="Wang Q."/>
            <person name="Zhang B."/>
            <person name="Ji P."/>
            <person name="Sakyi L.B."/>
            <person name="Cui X."/>
            <person name="Yuan T."/>
            <person name="Jiang B."/>
            <person name="Yang W."/>
            <person name="Lam T.T.-Y."/>
            <person name="Chang Q."/>
            <person name="Ding S."/>
            <person name="Wang X."/>
            <person name="Zhu J."/>
            <person name="Ruan X."/>
            <person name="Zhao L."/>
            <person name="Wei J."/>
            <person name="Que T."/>
            <person name="Du C."/>
            <person name="Cheng J."/>
            <person name="Dai P."/>
            <person name="Han X."/>
            <person name="Huang E."/>
            <person name="Gao Y."/>
            <person name="Liu J."/>
            <person name="Shao H."/>
            <person name="Ye R."/>
            <person name="Li L."/>
            <person name="Wei W."/>
            <person name="Wang X."/>
            <person name="Wang C."/>
            <person name="Huo Q."/>
            <person name="Li W."/>
            <person name="Guo W."/>
            <person name="Chen H."/>
            <person name="Chen S."/>
            <person name="Zhou L."/>
            <person name="Zhou L."/>
            <person name="Ni X."/>
            <person name="Tian J."/>
            <person name="Zhou Y."/>
            <person name="Sheng Y."/>
            <person name="Liu T."/>
            <person name="Pan Y."/>
            <person name="Xia L."/>
            <person name="Li J."/>
            <person name="Zhao F."/>
            <person name="Cao W."/>
        </authorList>
    </citation>
    <scope>NUCLEOTIDE SEQUENCE</scope>
    <source>
        <strain evidence="6">Rsan-2018</strain>
        <tissue evidence="6">Larvae</tissue>
    </source>
</reference>
<comment type="caution">
    <text evidence="6">The sequence shown here is derived from an EMBL/GenBank/DDBJ whole genome shotgun (WGS) entry which is preliminary data.</text>
</comment>
<dbReference type="PROSITE" id="PS50089">
    <property type="entry name" value="ZF_RING_2"/>
    <property type="match status" value="1"/>
</dbReference>
<evidence type="ECO:0000256" key="2">
    <source>
        <dbReference type="ARBA" id="ARBA00022833"/>
    </source>
</evidence>
<dbReference type="SUPFAM" id="SSF49599">
    <property type="entry name" value="TRAF domain-like"/>
    <property type="match status" value="1"/>
</dbReference>
<evidence type="ECO:0000259" key="5">
    <source>
        <dbReference type="PROSITE" id="PS50089"/>
    </source>
</evidence>
<dbReference type="Proteomes" id="UP000821837">
    <property type="component" value="Unassembled WGS sequence"/>
</dbReference>
<dbReference type="GO" id="GO:0009898">
    <property type="term" value="C:cytoplasmic side of plasma membrane"/>
    <property type="evidence" value="ECO:0007669"/>
    <property type="project" value="TreeGrafter"/>
</dbReference>
<dbReference type="GO" id="GO:0008270">
    <property type="term" value="F:zinc ion binding"/>
    <property type="evidence" value="ECO:0007669"/>
    <property type="project" value="UniProtKB-KW"/>
</dbReference>
<evidence type="ECO:0000256" key="4">
    <source>
        <dbReference type="SAM" id="Coils"/>
    </source>
</evidence>